<dbReference type="InterPro" id="IPR011009">
    <property type="entry name" value="Kinase-like_dom_sf"/>
</dbReference>
<protein>
    <submittedName>
        <fullName evidence="3">Phosphotransferase</fullName>
    </submittedName>
</protein>
<reference evidence="3 4" key="1">
    <citation type="submission" date="2020-08" db="EMBL/GenBank/DDBJ databases">
        <title>Genome public.</title>
        <authorList>
            <person name="Liu C."/>
            <person name="Sun Q."/>
        </authorList>
    </citation>
    <scope>NUCLEOTIDE SEQUENCE [LARGE SCALE GENOMIC DNA]</scope>
    <source>
        <strain evidence="3 4">BX0805</strain>
    </source>
</reference>
<proteinExistence type="inferred from homology"/>
<evidence type="ECO:0000313" key="3">
    <source>
        <dbReference type="EMBL" id="MBC5753550.1"/>
    </source>
</evidence>
<dbReference type="Pfam" id="PF01636">
    <property type="entry name" value="APH"/>
    <property type="match status" value="1"/>
</dbReference>
<evidence type="ECO:0000259" key="2">
    <source>
        <dbReference type="Pfam" id="PF01636"/>
    </source>
</evidence>
<dbReference type="RefSeq" id="WP_147618413.1">
    <property type="nucleotide sequence ID" value="NZ_JACOQH010000003.1"/>
</dbReference>
<keyword evidence="4" id="KW-1185">Reference proteome</keyword>
<comment type="caution">
    <text evidence="3">The sequence shown here is derived from an EMBL/GenBank/DDBJ whole genome shotgun (WGS) entry which is preliminary data.</text>
</comment>
<evidence type="ECO:0000313" key="4">
    <source>
        <dbReference type="Proteomes" id="UP000621540"/>
    </source>
</evidence>
<sequence>MAFENTELFDQIATDALKNYGWEDTDESKLIVLSENATYMVKNKETGEKDGVLRISRPGYHTLEELNSEMKWLNQINEYTPLIVANPIKGLNGEDIQVVKGNDGRNYYCVICEYLPGDPPDENNEAQMVKQFSYLGETTAYLHRQTEIWNGTAKLDRMEWNYDTIIGDHAAWGRWQDFPDMTPKAQRMLEEVAVIIKKRLQRYGKTENNYGLIHADLRLANLLLEGDQIKVIDFDDCGFGWHLHDLASALSFMEEKPIVPKLVNAWLDGYRKVLPFTDTDFEEIDTFIMLRRLQLTAWLASHKESGPVAELSVGWMDGTIELAERYLRLFG</sequence>
<dbReference type="InterPro" id="IPR002575">
    <property type="entry name" value="Aminoglycoside_PTrfase"/>
</dbReference>
<dbReference type="Gene3D" id="1.20.1270.170">
    <property type="match status" value="1"/>
</dbReference>
<gene>
    <name evidence="3" type="ORF">H8Z76_05815</name>
</gene>
<dbReference type="InterPro" id="IPR050249">
    <property type="entry name" value="Pseudomonas-type_ThrB"/>
</dbReference>
<dbReference type="Gene3D" id="1.10.510.10">
    <property type="entry name" value="Transferase(Phosphotransferase) domain 1"/>
    <property type="match status" value="1"/>
</dbReference>
<organism evidence="3 4">
    <name type="scientific">Roseburia yibonii</name>
    <dbReference type="NCBI Taxonomy" id="2763063"/>
    <lineage>
        <taxon>Bacteria</taxon>
        <taxon>Bacillati</taxon>
        <taxon>Bacillota</taxon>
        <taxon>Clostridia</taxon>
        <taxon>Lachnospirales</taxon>
        <taxon>Lachnospiraceae</taxon>
        <taxon>Roseburia</taxon>
    </lineage>
</organism>
<dbReference type="Gene3D" id="3.30.200.70">
    <property type="match status" value="1"/>
</dbReference>
<accession>A0ABR7I9J1</accession>
<dbReference type="PANTHER" id="PTHR21064:SF6">
    <property type="entry name" value="AMINOGLYCOSIDE PHOSPHOTRANSFERASE DOMAIN-CONTAINING PROTEIN"/>
    <property type="match status" value="1"/>
</dbReference>
<dbReference type="Proteomes" id="UP000621540">
    <property type="component" value="Unassembled WGS sequence"/>
</dbReference>
<dbReference type="EMBL" id="JACOQH010000003">
    <property type="protein sequence ID" value="MBC5753550.1"/>
    <property type="molecule type" value="Genomic_DNA"/>
</dbReference>
<dbReference type="PANTHER" id="PTHR21064">
    <property type="entry name" value="AMINOGLYCOSIDE PHOSPHOTRANSFERASE DOMAIN-CONTAINING PROTEIN-RELATED"/>
    <property type="match status" value="1"/>
</dbReference>
<name>A0ABR7I9J1_9FIRM</name>
<feature type="domain" description="Aminoglycoside phosphotransferase" evidence="2">
    <location>
        <begin position="35"/>
        <end position="273"/>
    </location>
</feature>
<evidence type="ECO:0000256" key="1">
    <source>
        <dbReference type="ARBA" id="ARBA00038240"/>
    </source>
</evidence>
<comment type="similarity">
    <text evidence="1">Belongs to the pseudomonas-type ThrB family.</text>
</comment>
<dbReference type="SUPFAM" id="SSF56112">
    <property type="entry name" value="Protein kinase-like (PK-like)"/>
    <property type="match status" value="1"/>
</dbReference>